<organism evidence="2 3">
    <name type="scientific">Candidatus Komeilibacteria bacterium RIFCSPLOWO2_02_FULL_48_11</name>
    <dbReference type="NCBI Taxonomy" id="1798553"/>
    <lineage>
        <taxon>Bacteria</taxon>
        <taxon>Candidatus Komeiliibacteriota</taxon>
    </lineage>
</organism>
<dbReference type="STRING" id="1798553.A3H70_04945"/>
<feature type="transmembrane region" description="Helical" evidence="1">
    <location>
        <begin position="91"/>
        <end position="114"/>
    </location>
</feature>
<keyword evidence="1" id="KW-0812">Transmembrane</keyword>
<keyword evidence="1" id="KW-0472">Membrane</keyword>
<dbReference type="EMBL" id="MHKO01000036">
    <property type="protein sequence ID" value="OGY91824.1"/>
    <property type="molecule type" value="Genomic_DNA"/>
</dbReference>
<evidence type="ECO:0000313" key="3">
    <source>
        <dbReference type="Proteomes" id="UP000178109"/>
    </source>
</evidence>
<comment type="caution">
    <text evidence="2">The sequence shown here is derived from an EMBL/GenBank/DDBJ whole genome shotgun (WGS) entry which is preliminary data.</text>
</comment>
<reference evidence="2 3" key="1">
    <citation type="journal article" date="2016" name="Nat. Commun.">
        <title>Thousands of microbial genomes shed light on interconnected biogeochemical processes in an aquifer system.</title>
        <authorList>
            <person name="Anantharaman K."/>
            <person name="Brown C.T."/>
            <person name="Hug L.A."/>
            <person name="Sharon I."/>
            <person name="Castelle C.J."/>
            <person name="Probst A.J."/>
            <person name="Thomas B.C."/>
            <person name="Singh A."/>
            <person name="Wilkins M.J."/>
            <person name="Karaoz U."/>
            <person name="Brodie E.L."/>
            <person name="Williams K.H."/>
            <person name="Hubbard S.S."/>
            <person name="Banfield J.F."/>
        </authorList>
    </citation>
    <scope>NUCLEOTIDE SEQUENCE [LARGE SCALE GENOMIC DNA]</scope>
</reference>
<name>A0A1G2BRN9_9BACT</name>
<proteinExistence type="predicted"/>
<evidence type="ECO:0000256" key="1">
    <source>
        <dbReference type="SAM" id="Phobius"/>
    </source>
</evidence>
<evidence type="ECO:0000313" key="2">
    <source>
        <dbReference type="EMBL" id="OGY91824.1"/>
    </source>
</evidence>
<keyword evidence="1" id="KW-1133">Transmembrane helix</keyword>
<sequence length="395" mass="41445">MFKKFGIFLTIITITIVAGFIPAPLSAGLVPACSTTGACGFCDIVNVFVTLGKWLITGGAGLGLVLIIWAGVGLATAGGNAEKISAAKKQILGVIIGLGMVLVAFQFVTILIAFTVTPSQYGSFAGSQDPEAKKIGSLTNFLGMPWWSICSEANLRAAGSANERKSDYTGTAACRYWGDGTACQKLTAEQEKQLAEQLDKGEIPTNIKRCCQGKCITGECITEQIVEPVTGAGAGSGGAGAPTTPSDGDELRDVLAGATEQAIRNTFEKYNIGTRDRVCQAGDTGNCVNLQGMRGDTIATVVDLKKKCNCDVYVTAGTDYMLDSVHASGTFSHEKGYKVDLGLNSGLDSYITNVYRSAGTRKDDGAALYKDSSGCLVFAREGNHWDVLVTCDPST</sequence>
<gene>
    <name evidence="2" type="ORF">A3H70_04945</name>
</gene>
<dbReference type="Proteomes" id="UP000178109">
    <property type="component" value="Unassembled WGS sequence"/>
</dbReference>
<accession>A0A1G2BRN9</accession>
<feature type="transmembrane region" description="Helical" evidence="1">
    <location>
        <begin position="54"/>
        <end position="79"/>
    </location>
</feature>
<protein>
    <submittedName>
        <fullName evidence="2">Uncharacterized protein</fullName>
    </submittedName>
</protein>
<dbReference type="AlphaFoldDB" id="A0A1G2BRN9"/>